<organism evidence="2">
    <name type="scientific">Toxoplasma gondii (strain ATCC 50861 / VEG)</name>
    <dbReference type="NCBI Taxonomy" id="432359"/>
    <lineage>
        <taxon>Eukaryota</taxon>
        <taxon>Sar</taxon>
        <taxon>Alveolata</taxon>
        <taxon>Apicomplexa</taxon>
        <taxon>Conoidasida</taxon>
        <taxon>Coccidia</taxon>
        <taxon>Eucoccidiorida</taxon>
        <taxon>Eimeriorina</taxon>
        <taxon>Sarcocystidae</taxon>
        <taxon>Toxoplasma</taxon>
    </lineage>
</organism>
<proteinExistence type="predicted"/>
<protein>
    <submittedName>
        <fullName evidence="2">Uncharacterized protein</fullName>
    </submittedName>
</protein>
<reference evidence="2" key="1">
    <citation type="journal article" date="2015" name="PLoS ONE">
        <title>Comprehensive Evaluation of Toxoplasma gondii VEG and Neospora caninum LIV Genomes with Tachyzoite Stage Transcriptome and Proteome Defines Novel Transcript Features.</title>
        <authorList>
            <person name="Ramaprasad A."/>
            <person name="Mourier T."/>
            <person name="Naeem R."/>
            <person name="Malas T.B."/>
            <person name="Moussa E."/>
            <person name="Panigrahi A."/>
            <person name="Vermont S.J."/>
            <person name="Otto T.D."/>
            <person name="Wastling J."/>
            <person name="Pain A."/>
        </authorList>
    </citation>
    <scope>NUCLEOTIDE SEQUENCE</scope>
    <source>
        <strain evidence="2">VEG</strain>
    </source>
</reference>
<gene>
    <name evidence="2" type="ORF">BN1205_079213</name>
</gene>
<feature type="region of interest" description="Disordered" evidence="1">
    <location>
        <begin position="526"/>
        <end position="550"/>
    </location>
</feature>
<dbReference type="AlphaFoldDB" id="A0A0F7V1M0"/>
<sequence length="709" mass="77320">MHMYEQLSFSAFSLFACRRPKSSTGYRDRMEVHPCLASNGNGLDQRMAALVSFRPRASPFYRSACLRISGLLLLHVAALLSGCIPCESSRCATTPGLSLASSSSRCHFAIPESRSLPNKVSVRGEARNPSQPFLSFGRPRSSAEPPISSTKTQRSGGVCVRRKHASLRDSSKRDSSFWLSADVSACSGYLCSFFLKPERLRGLVARSSYSSGRDGRRHHSTFLRHRRARETKARTDDRVFAVRCPLLNVVDFARFRVPPLTAEALLEREGRSDGAAVQIHASISAAEQAKAQEAGRKSRAIPGSGQAEGYDLPPASSVTQLKNYHALLYYATWDSRCQALTNALASLASVACPTLFPFSPPAFDTTSESGNGGGASAGEAGSNRFEAAQAGTAVSEGAGHGENGEKTEDRKEGLRDILDSCIPCWLPITGICVSNSLVIAVGRRALQKQTRMLSNKKQLRHHERALHLMISEGIFYGSGHLPALQIWRREEGTPKEQENGNTNSRQSACASLGLHSSPLASNALMAGKEHDQSSDARTDRELPVGSLSPGTICNGDPKVDLRHLGAGLRQKADCSSVSWRKVFELRGFGPIPLMQLAGGDAAPWKEEEKLLLTRALLHKTVESDGSTRTPEEGILSAGTGGFLCGSRSSGPEEDLRVWLSQLSSIYQYHAMRTLMQRLRRAEDEFPEFQEFNLRNYSPRLAKLKGLLKD</sequence>
<feature type="compositionally biased region" description="Basic and acidic residues" evidence="1">
    <location>
        <begin position="527"/>
        <end position="542"/>
    </location>
</feature>
<accession>A0A0F7V1M0</accession>
<evidence type="ECO:0000256" key="1">
    <source>
        <dbReference type="SAM" id="MobiDB-lite"/>
    </source>
</evidence>
<feature type="region of interest" description="Disordered" evidence="1">
    <location>
        <begin position="119"/>
        <end position="155"/>
    </location>
</feature>
<dbReference type="EMBL" id="LN714497">
    <property type="protein sequence ID" value="CEL74673.1"/>
    <property type="molecule type" value="Genomic_DNA"/>
</dbReference>
<evidence type="ECO:0000313" key="2">
    <source>
        <dbReference type="EMBL" id="CEL74673.1"/>
    </source>
</evidence>
<name>A0A0F7V1M0_TOXGV</name>
<feature type="region of interest" description="Disordered" evidence="1">
    <location>
        <begin position="390"/>
        <end position="411"/>
    </location>
</feature>
<feature type="compositionally biased region" description="Basic and acidic residues" evidence="1">
    <location>
        <begin position="402"/>
        <end position="411"/>
    </location>
</feature>